<dbReference type="InterPro" id="IPR036322">
    <property type="entry name" value="WD40_repeat_dom_sf"/>
</dbReference>
<dbReference type="OMA" id="DKCIYYW"/>
<evidence type="ECO:0000259" key="7">
    <source>
        <dbReference type="PROSITE" id="PS51396"/>
    </source>
</evidence>
<dbReference type="InterPro" id="IPR013535">
    <property type="entry name" value="PUL_dom"/>
</dbReference>
<organism evidence="8 9">
    <name type="scientific">Thecamonas trahens ATCC 50062</name>
    <dbReference type="NCBI Taxonomy" id="461836"/>
    <lineage>
        <taxon>Eukaryota</taxon>
        <taxon>Apusozoa</taxon>
        <taxon>Apusomonadida</taxon>
        <taxon>Apusomonadidae</taxon>
        <taxon>Thecamonas</taxon>
    </lineage>
</organism>
<feature type="domain" description="PFU" evidence="6">
    <location>
        <begin position="398"/>
        <end position="491"/>
    </location>
</feature>
<dbReference type="PANTHER" id="PTHR19849:SF0">
    <property type="entry name" value="PHOSPHOLIPASE A-2-ACTIVATING PROTEIN"/>
    <property type="match status" value="1"/>
</dbReference>
<dbReference type="AlphaFoldDB" id="A0A0L0DM66"/>
<feature type="repeat" description="WD" evidence="5">
    <location>
        <begin position="213"/>
        <end position="256"/>
    </location>
</feature>
<dbReference type="OrthoDB" id="10265988at2759"/>
<dbReference type="PROSITE" id="PS50294">
    <property type="entry name" value="WD_REPEATS_REGION"/>
    <property type="match status" value="1"/>
</dbReference>
<dbReference type="CDD" id="cd00200">
    <property type="entry name" value="WD40"/>
    <property type="match status" value="1"/>
</dbReference>
<dbReference type="Pfam" id="PF08324">
    <property type="entry name" value="PUL"/>
    <property type="match status" value="1"/>
</dbReference>
<reference evidence="8 9" key="1">
    <citation type="submission" date="2010-05" db="EMBL/GenBank/DDBJ databases">
        <title>The Genome Sequence of Thecamonas trahens ATCC 50062.</title>
        <authorList>
            <consortium name="The Broad Institute Genome Sequencing Platform"/>
            <person name="Russ C."/>
            <person name="Cuomo C."/>
            <person name="Shea T."/>
            <person name="Young S.K."/>
            <person name="Zeng Q."/>
            <person name="Koehrsen M."/>
            <person name="Haas B."/>
            <person name="Borodovsky M."/>
            <person name="Guigo R."/>
            <person name="Alvarado L."/>
            <person name="Berlin A."/>
            <person name="Bochicchio J."/>
            <person name="Borenstein D."/>
            <person name="Chapman S."/>
            <person name="Chen Z."/>
            <person name="Freedman E."/>
            <person name="Gellesch M."/>
            <person name="Goldberg J."/>
            <person name="Griggs A."/>
            <person name="Gujja S."/>
            <person name="Heilman E."/>
            <person name="Heiman D."/>
            <person name="Hepburn T."/>
            <person name="Howarth C."/>
            <person name="Jen D."/>
            <person name="Larson L."/>
            <person name="Mehta T."/>
            <person name="Park D."/>
            <person name="Pearson M."/>
            <person name="Roberts A."/>
            <person name="Saif S."/>
            <person name="Shenoy N."/>
            <person name="Sisk P."/>
            <person name="Stolte C."/>
            <person name="Sykes S."/>
            <person name="Thomson T."/>
            <person name="Walk T."/>
            <person name="White J."/>
            <person name="Yandava C."/>
            <person name="Burger G."/>
            <person name="Gray M.W."/>
            <person name="Holland P.W.H."/>
            <person name="King N."/>
            <person name="Lang F.B.F."/>
            <person name="Roger A.J."/>
            <person name="Ruiz-Trillo I."/>
            <person name="Lander E."/>
            <person name="Nusbaum C."/>
        </authorList>
    </citation>
    <scope>NUCLEOTIDE SEQUENCE [LARGE SCALE GENOMIC DNA]</scope>
    <source>
        <strain evidence="8 9">ATCC 50062</strain>
    </source>
</reference>
<evidence type="ECO:0000256" key="2">
    <source>
        <dbReference type="ARBA" id="ARBA00022490"/>
    </source>
</evidence>
<evidence type="ECO:0000256" key="5">
    <source>
        <dbReference type="PROSITE-ProRule" id="PRU00221"/>
    </source>
</evidence>
<dbReference type="eggNOG" id="KOG0301">
    <property type="taxonomic scope" value="Eukaryota"/>
</dbReference>
<dbReference type="GO" id="GO:0005737">
    <property type="term" value="C:cytoplasm"/>
    <property type="evidence" value="ECO:0007669"/>
    <property type="project" value="UniProtKB-SubCell"/>
</dbReference>
<dbReference type="GO" id="GO:0005634">
    <property type="term" value="C:nucleus"/>
    <property type="evidence" value="ECO:0007669"/>
    <property type="project" value="TreeGrafter"/>
</dbReference>
<dbReference type="InterPro" id="IPR011989">
    <property type="entry name" value="ARM-like"/>
</dbReference>
<evidence type="ECO:0000256" key="1">
    <source>
        <dbReference type="ARBA" id="ARBA00004496"/>
    </source>
</evidence>
<dbReference type="Gene3D" id="2.130.10.10">
    <property type="entry name" value="YVTN repeat-like/Quinoprotein amine dehydrogenase"/>
    <property type="match status" value="1"/>
</dbReference>
<dbReference type="Pfam" id="PF09070">
    <property type="entry name" value="PFU"/>
    <property type="match status" value="1"/>
</dbReference>
<dbReference type="InterPro" id="IPR015155">
    <property type="entry name" value="PFU"/>
</dbReference>
<evidence type="ECO:0000313" key="9">
    <source>
        <dbReference type="Proteomes" id="UP000054408"/>
    </source>
</evidence>
<evidence type="ECO:0000256" key="4">
    <source>
        <dbReference type="ARBA" id="ARBA00022737"/>
    </source>
</evidence>
<dbReference type="STRING" id="461836.A0A0L0DM66"/>
<dbReference type="InterPro" id="IPR020472">
    <property type="entry name" value="WD40_PAC1"/>
</dbReference>
<dbReference type="PROSITE" id="PS51396">
    <property type="entry name" value="PUL"/>
    <property type="match status" value="1"/>
</dbReference>
<feature type="repeat" description="WD" evidence="5">
    <location>
        <begin position="169"/>
        <end position="203"/>
    </location>
</feature>
<name>A0A0L0DM66_THETB</name>
<feature type="domain" description="PUL" evidence="7">
    <location>
        <begin position="503"/>
        <end position="756"/>
    </location>
</feature>
<dbReference type="Pfam" id="PF00400">
    <property type="entry name" value="WD40"/>
    <property type="match status" value="6"/>
</dbReference>
<gene>
    <name evidence="8" type="ORF">AMSG_08040</name>
</gene>
<dbReference type="GeneID" id="25566821"/>
<keyword evidence="9" id="KW-1185">Reference proteome</keyword>
<dbReference type="PROSITE" id="PS50082">
    <property type="entry name" value="WD_REPEATS_2"/>
    <property type="match status" value="4"/>
</dbReference>
<dbReference type="Gene3D" id="1.25.10.10">
    <property type="entry name" value="Leucine-rich Repeat Variant"/>
    <property type="match status" value="1"/>
</dbReference>
<keyword evidence="4" id="KW-0677">Repeat</keyword>
<dbReference type="SUPFAM" id="SSF50978">
    <property type="entry name" value="WD40 repeat-like"/>
    <property type="match status" value="1"/>
</dbReference>
<proteinExistence type="predicted"/>
<evidence type="ECO:0000256" key="3">
    <source>
        <dbReference type="ARBA" id="ARBA00022574"/>
    </source>
</evidence>
<keyword evidence="2" id="KW-0963">Cytoplasm</keyword>
<evidence type="ECO:0000313" key="8">
    <source>
        <dbReference type="EMBL" id="KNC52483.1"/>
    </source>
</evidence>
<dbReference type="SMART" id="SM00320">
    <property type="entry name" value="WD40"/>
    <property type="match status" value="7"/>
</dbReference>
<dbReference type="InterPro" id="IPR015943">
    <property type="entry name" value="WD40/YVTN_repeat-like_dom_sf"/>
</dbReference>
<dbReference type="EMBL" id="GL349473">
    <property type="protein sequence ID" value="KNC52483.1"/>
    <property type="molecule type" value="Genomic_DNA"/>
</dbReference>
<dbReference type="GO" id="GO:0043161">
    <property type="term" value="P:proteasome-mediated ubiquitin-dependent protein catabolic process"/>
    <property type="evidence" value="ECO:0007669"/>
    <property type="project" value="TreeGrafter"/>
</dbReference>
<dbReference type="Proteomes" id="UP000054408">
    <property type="component" value="Unassembled WGS sequence"/>
</dbReference>
<dbReference type="Gene3D" id="3.10.20.870">
    <property type="entry name" value="PFU (PLAA family ubiquitin binding), C-terminal domain"/>
    <property type="match status" value="1"/>
</dbReference>
<evidence type="ECO:0000259" key="6">
    <source>
        <dbReference type="PROSITE" id="PS51394"/>
    </source>
</evidence>
<dbReference type="PROSITE" id="PS51394">
    <property type="entry name" value="PFU"/>
    <property type="match status" value="1"/>
</dbReference>
<keyword evidence="3 5" id="KW-0853">WD repeat</keyword>
<dbReference type="PANTHER" id="PTHR19849">
    <property type="entry name" value="PHOSPHOLIPASE A-2-ACTIVATING PROTEIN"/>
    <property type="match status" value="1"/>
</dbReference>
<dbReference type="InterPro" id="IPR001680">
    <property type="entry name" value="WD40_rpt"/>
</dbReference>
<dbReference type="GO" id="GO:0043130">
    <property type="term" value="F:ubiquitin binding"/>
    <property type="evidence" value="ECO:0007669"/>
    <property type="project" value="TreeGrafter"/>
</dbReference>
<dbReference type="InterPro" id="IPR038122">
    <property type="entry name" value="PFU_sf"/>
</dbReference>
<dbReference type="PRINTS" id="PR00320">
    <property type="entry name" value="GPROTEINBRPT"/>
</dbReference>
<feature type="repeat" description="WD" evidence="5">
    <location>
        <begin position="120"/>
        <end position="150"/>
    </location>
</feature>
<dbReference type="GO" id="GO:0010992">
    <property type="term" value="P:ubiquitin recycling"/>
    <property type="evidence" value="ECO:0007669"/>
    <property type="project" value="TreeGrafter"/>
</dbReference>
<dbReference type="RefSeq" id="XP_013755280.1">
    <property type="nucleotide sequence ID" value="XM_013899826.1"/>
</dbReference>
<feature type="repeat" description="WD" evidence="5">
    <location>
        <begin position="12"/>
        <end position="42"/>
    </location>
</feature>
<accession>A0A0L0DM66</accession>
<protein>
    <submittedName>
        <fullName evidence="8">Ubiquitin homeostasis protein lub1</fullName>
    </submittedName>
</protein>
<comment type="subcellular location">
    <subcellularLocation>
        <location evidence="1">Cytoplasm</location>
    </subcellularLocation>
</comment>
<sequence>MAAAGYRLSAQVGGHSKDVRCVAALSSSTIATGSRDATIIIWHNVPETTTWEPMRTLYGHEHFVAALAVLGPPSLVAASGSDEPAPLDEADSVLPLLASAAYDNTVMIWDSAAGVPLARLEGHTGNVCSLVVAPGGELISGSWDATARVWAPSDGHSAHGPASRCVSVLEGHEGSVLALLADSRRGLPLVVSAGSDKTLRVWNAATWACSAVLRGHDDVVRGLALAGGPDSDLVASVANDGMVKMWSMTSGACVRTLGGAHSNLVFALAALPWSSAAAPSLVTGSEDKSVVVWSEAEPLQTIAFPTTVWAVAALPNGDFVAGCADGIARIFTASDARIASDDELAAFEDYASAAALVSGGQQVKLDELDDISQLTVVEGARDGETKLFRDGSKAVAYSWSAASGAWVLIGDVVSGPGGKEMLNGKYYDCVFEVDAGDGNGNYKLGYNHGENEYDVATRFCAENGLHPQFIEQVAQFIRTNAAPQTLAMGATEPAWTRLGLSSAHFPVTAPAFFMAAKGLSRAADKLAADTDADADALSDLAAVLADVGRYHSSVLPTAWIEALLAALAAAPNGSKFAAYDLLRMLVLHPSGATYFAAAPGELVGIVADGVASGSGPRRMLALRLAVNAFKALVLRPDMLASADQLLALVAGLVDPAAIASPKELTAALGVVVGYAGLATDLAADRIRDLAAIVKTVLERNDDGLAFRALTAWGTCLVKAPSHAVDIAVSAGLLTAVSSYVSDHAQMQSILADIKAFSGSG</sequence>